<keyword evidence="6 9" id="KW-0472">Membrane</keyword>
<dbReference type="Pfam" id="PF12796">
    <property type="entry name" value="Ank_2"/>
    <property type="match status" value="2"/>
</dbReference>
<feature type="transmembrane region" description="Helical" evidence="9">
    <location>
        <begin position="753"/>
        <end position="782"/>
    </location>
</feature>
<sequence length="855" mass="96200">MSSVAINIVENSTNTKIDSKLYECVKQDNIEEFKSRVQQHLAEKLVTPCGNSLLHVAIRYKSSNITAYLAKEIPSLITSRNDQRDTILHVAAREGSVSHTIRNLVNSNAFLLRMTNREGNTPLHVAVINGNKEVAKFLISRDREVAYYKNKTGRSPLYLAVENRNMNGILDDLLNEEASIPTEREDGDSLGMLPQGKSPVHAAVENRIIGILQKIEEAKPELLRLHDKEFGNPLHYASSTGYVEGVQFLLQKYRAGADETDQEGNYPIHLACKGGSVALLEEFLRVIPYPNEFINKKGQNILHVAAQNEHGFLIMCILEQDKKIVETLLNAMDEDGNTPLHLATQHGRPTSVFLLVRAIRFHRHIVNNDGLTPYELGRKQSKIAVQQYEGRDETFAKERQHSDSNNRVEGTEDKPADQNKQDTKKASLKGYELSDFYRAMMTLSILYSWKKSFLDHFPGTRPMQPRKTETKTRIENLLVVAVLVAGATFAGAIQLPQLRGNINSSEHHHEFHSSTITASHTGYERLLNDYLSCDVWALSLSLVASLILLRANFTDANFEIIAVGLSVSMVGLAILIMFAAFIDAVTIPSLGSHDAWLKTTIKVATFAGFYALELIDDLHQQRGQDLLGFPTLKRKSFRDHFPGTRPMQPRKKETKTRIGNLLVVAVLIAGVTFAGAIQLPQLRGNFNSSEHHHEFHSSNITASRKISTAFDSPTGFERLLYGYLSCDVWALSLSLVAALSLLRANFGDPRFEIIGVGLSVFMLGSAILMMFVAFIYAVTIALLGSHDAWLKTTITVEAFTGFYALFFIVILWTLPFESIPNVQGMLLHYFYYIYFLFLFCIYEWLPYKIYKRKHK</sequence>
<dbReference type="Proteomes" id="UP000807159">
    <property type="component" value="Chromosome 13"/>
</dbReference>
<feature type="transmembrane region" description="Helical" evidence="9">
    <location>
        <begin position="658"/>
        <end position="679"/>
    </location>
</feature>
<feature type="region of interest" description="Disordered" evidence="8">
    <location>
        <begin position="394"/>
        <end position="425"/>
    </location>
</feature>
<evidence type="ECO:0000313" key="11">
    <source>
        <dbReference type="EMBL" id="KAH8490407.1"/>
    </source>
</evidence>
<keyword evidence="4 9" id="KW-1133">Transmembrane helix</keyword>
<feature type="repeat" description="ANK" evidence="7">
    <location>
        <begin position="152"/>
        <end position="185"/>
    </location>
</feature>
<name>A0A8T2XEF0_POPDE</name>
<feature type="transmembrane region" description="Helical" evidence="9">
    <location>
        <begin position="826"/>
        <end position="845"/>
    </location>
</feature>
<feature type="transmembrane region" description="Helical" evidence="9">
    <location>
        <begin position="794"/>
        <end position="814"/>
    </location>
</feature>
<feature type="transmembrane region" description="Helical" evidence="9">
    <location>
        <begin position="476"/>
        <end position="495"/>
    </location>
</feature>
<dbReference type="InterPro" id="IPR036770">
    <property type="entry name" value="Ankyrin_rpt-contain_sf"/>
</dbReference>
<dbReference type="SMART" id="SM00248">
    <property type="entry name" value="ANK"/>
    <property type="match status" value="9"/>
</dbReference>
<dbReference type="PANTHER" id="PTHR24186:SF46">
    <property type="entry name" value="PROTEIN ACCELERATED CELL DEATH 6-LIKE"/>
    <property type="match status" value="1"/>
</dbReference>
<keyword evidence="5 7" id="KW-0040">ANK repeat</keyword>
<evidence type="ECO:0000256" key="4">
    <source>
        <dbReference type="ARBA" id="ARBA00022989"/>
    </source>
</evidence>
<feature type="transmembrane region" description="Helical" evidence="9">
    <location>
        <begin position="535"/>
        <end position="553"/>
    </location>
</feature>
<protein>
    <recommendedName>
        <fullName evidence="10">PGG domain-containing protein</fullName>
    </recommendedName>
</protein>
<evidence type="ECO:0000256" key="6">
    <source>
        <dbReference type="ARBA" id="ARBA00023136"/>
    </source>
</evidence>
<keyword evidence="3" id="KW-0677">Repeat</keyword>
<feature type="repeat" description="ANK" evidence="7">
    <location>
        <begin position="118"/>
        <end position="150"/>
    </location>
</feature>
<feature type="domain" description="PGG" evidence="10">
    <location>
        <begin position="469"/>
        <end position="585"/>
    </location>
</feature>
<accession>A0A8T2XEF0</accession>
<comment type="subcellular location">
    <subcellularLocation>
        <location evidence="1">Membrane</location>
        <topology evidence="1">Multi-pass membrane protein</topology>
    </subcellularLocation>
</comment>
<dbReference type="InterPro" id="IPR026961">
    <property type="entry name" value="PGG_dom"/>
</dbReference>
<dbReference type="SUPFAM" id="SSF48403">
    <property type="entry name" value="Ankyrin repeat"/>
    <property type="match status" value="1"/>
</dbReference>
<dbReference type="Pfam" id="PF00023">
    <property type="entry name" value="Ank"/>
    <property type="match status" value="1"/>
</dbReference>
<evidence type="ECO:0000256" key="9">
    <source>
        <dbReference type="SAM" id="Phobius"/>
    </source>
</evidence>
<evidence type="ECO:0000259" key="10">
    <source>
        <dbReference type="Pfam" id="PF13962"/>
    </source>
</evidence>
<keyword evidence="2 9" id="KW-0812">Transmembrane</keyword>
<feature type="transmembrane region" description="Helical" evidence="9">
    <location>
        <begin position="720"/>
        <end position="741"/>
    </location>
</feature>
<evidence type="ECO:0000256" key="5">
    <source>
        <dbReference type="ARBA" id="ARBA00023043"/>
    </source>
</evidence>
<proteinExistence type="predicted"/>
<reference evidence="11" key="1">
    <citation type="journal article" date="2021" name="J. Hered.">
        <title>Genome Assembly of Salicaceae Populus deltoides (Eastern Cottonwood) I-69 Based on Nanopore Sequencing and Hi-C Technologies.</title>
        <authorList>
            <person name="Bai S."/>
            <person name="Wu H."/>
            <person name="Zhang J."/>
            <person name="Pan Z."/>
            <person name="Zhao W."/>
            <person name="Li Z."/>
            <person name="Tong C."/>
        </authorList>
    </citation>
    <scope>NUCLEOTIDE SEQUENCE</scope>
    <source>
        <tissue evidence="11">Leaf</tissue>
    </source>
</reference>
<dbReference type="GO" id="GO:0005886">
    <property type="term" value="C:plasma membrane"/>
    <property type="evidence" value="ECO:0007669"/>
    <property type="project" value="TreeGrafter"/>
</dbReference>
<evidence type="ECO:0000313" key="12">
    <source>
        <dbReference type="Proteomes" id="UP000807159"/>
    </source>
</evidence>
<dbReference type="FunFam" id="1.25.40.20:FF:001212">
    <property type="entry name" value="Uncharacterized protein"/>
    <property type="match status" value="1"/>
</dbReference>
<evidence type="ECO:0000256" key="7">
    <source>
        <dbReference type="PROSITE-ProRule" id="PRU00023"/>
    </source>
</evidence>
<dbReference type="Gene3D" id="1.25.40.20">
    <property type="entry name" value="Ankyrin repeat-containing domain"/>
    <property type="match status" value="1"/>
</dbReference>
<gene>
    <name evidence="11" type="ORF">H0E87_022798</name>
</gene>
<comment type="caution">
    <text evidence="11">The sequence shown here is derived from an EMBL/GenBank/DDBJ whole genome shotgun (WGS) entry which is preliminary data.</text>
</comment>
<evidence type="ECO:0000256" key="1">
    <source>
        <dbReference type="ARBA" id="ARBA00004141"/>
    </source>
</evidence>
<dbReference type="Pfam" id="PF13962">
    <property type="entry name" value="PGG"/>
    <property type="match status" value="2"/>
</dbReference>
<evidence type="ECO:0000256" key="3">
    <source>
        <dbReference type="ARBA" id="ARBA00022737"/>
    </source>
</evidence>
<feature type="transmembrane region" description="Helical" evidence="9">
    <location>
        <begin position="560"/>
        <end position="582"/>
    </location>
</feature>
<feature type="domain" description="PGG" evidence="10">
    <location>
        <begin position="652"/>
        <end position="780"/>
    </location>
</feature>
<dbReference type="PROSITE" id="PS50297">
    <property type="entry name" value="ANK_REP_REGION"/>
    <property type="match status" value="3"/>
</dbReference>
<evidence type="ECO:0000256" key="8">
    <source>
        <dbReference type="SAM" id="MobiDB-lite"/>
    </source>
</evidence>
<keyword evidence="12" id="KW-1185">Reference proteome</keyword>
<feature type="repeat" description="ANK" evidence="7">
    <location>
        <begin position="335"/>
        <end position="357"/>
    </location>
</feature>
<organism evidence="11 12">
    <name type="scientific">Populus deltoides</name>
    <name type="common">Eastern poplar</name>
    <name type="synonym">Eastern cottonwood</name>
    <dbReference type="NCBI Taxonomy" id="3696"/>
    <lineage>
        <taxon>Eukaryota</taxon>
        <taxon>Viridiplantae</taxon>
        <taxon>Streptophyta</taxon>
        <taxon>Embryophyta</taxon>
        <taxon>Tracheophyta</taxon>
        <taxon>Spermatophyta</taxon>
        <taxon>Magnoliopsida</taxon>
        <taxon>eudicotyledons</taxon>
        <taxon>Gunneridae</taxon>
        <taxon>Pentapetalae</taxon>
        <taxon>rosids</taxon>
        <taxon>fabids</taxon>
        <taxon>Malpighiales</taxon>
        <taxon>Salicaceae</taxon>
        <taxon>Saliceae</taxon>
        <taxon>Populus</taxon>
    </lineage>
</organism>
<dbReference type="AlphaFoldDB" id="A0A8T2XEF0"/>
<evidence type="ECO:0000256" key="2">
    <source>
        <dbReference type="ARBA" id="ARBA00022692"/>
    </source>
</evidence>
<dbReference type="InterPro" id="IPR002110">
    <property type="entry name" value="Ankyrin_rpt"/>
</dbReference>
<dbReference type="EMBL" id="JACEGQ020000013">
    <property type="protein sequence ID" value="KAH8490407.1"/>
    <property type="molecule type" value="Genomic_DNA"/>
</dbReference>
<dbReference type="PROSITE" id="PS50088">
    <property type="entry name" value="ANK_REPEAT"/>
    <property type="match status" value="3"/>
</dbReference>
<dbReference type="PANTHER" id="PTHR24186">
    <property type="entry name" value="PROTEIN PHOSPHATASE 1 REGULATORY SUBUNIT"/>
    <property type="match status" value="1"/>
</dbReference>